<dbReference type="InterPro" id="IPR032807">
    <property type="entry name" value="GNVR"/>
</dbReference>
<dbReference type="InterPro" id="IPR027417">
    <property type="entry name" value="P-loop_NTPase"/>
</dbReference>
<feature type="domain" description="Polysaccharide chain length determinant N-terminal" evidence="16">
    <location>
        <begin position="9"/>
        <end position="101"/>
    </location>
</feature>
<dbReference type="GO" id="GO:0004715">
    <property type="term" value="F:non-membrane spanning protein tyrosine kinase activity"/>
    <property type="evidence" value="ECO:0007669"/>
    <property type="project" value="UniProtKB-EC"/>
</dbReference>
<evidence type="ECO:0000256" key="7">
    <source>
        <dbReference type="ARBA" id="ARBA00022741"/>
    </source>
</evidence>
<evidence type="ECO:0000256" key="12">
    <source>
        <dbReference type="ARBA" id="ARBA00023137"/>
    </source>
</evidence>
<feature type="domain" description="AAA" evidence="17">
    <location>
        <begin position="544"/>
        <end position="691"/>
    </location>
</feature>
<dbReference type="InterPro" id="IPR003856">
    <property type="entry name" value="LPS_length_determ_N"/>
</dbReference>
<evidence type="ECO:0000313" key="20">
    <source>
        <dbReference type="Proteomes" id="UP001159915"/>
    </source>
</evidence>
<dbReference type="EMBL" id="JAOCBE010000001">
    <property type="protein sequence ID" value="MDH0967784.1"/>
    <property type="molecule type" value="Genomic_DNA"/>
</dbReference>
<evidence type="ECO:0000259" key="17">
    <source>
        <dbReference type="Pfam" id="PF13614"/>
    </source>
</evidence>
<keyword evidence="10 15" id="KW-1133">Transmembrane helix</keyword>
<dbReference type="AlphaFoldDB" id="A0AA42MRC3"/>
<proteinExistence type="inferred from homology"/>
<evidence type="ECO:0000256" key="13">
    <source>
        <dbReference type="ARBA" id="ARBA00053015"/>
    </source>
</evidence>
<evidence type="ECO:0000256" key="1">
    <source>
        <dbReference type="ARBA" id="ARBA00004429"/>
    </source>
</evidence>
<accession>A0AA42MRC3</accession>
<dbReference type="Gene3D" id="1.10.287.1490">
    <property type="match status" value="1"/>
</dbReference>
<evidence type="ECO:0000259" key="16">
    <source>
        <dbReference type="Pfam" id="PF02706"/>
    </source>
</evidence>
<evidence type="ECO:0000256" key="15">
    <source>
        <dbReference type="SAM" id="Phobius"/>
    </source>
</evidence>
<dbReference type="InterPro" id="IPR025669">
    <property type="entry name" value="AAA_dom"/>
</dbReference>
<dbReference type="GO" id="GO:0005886">
    <property type="term" value="C:plasma membrane"/>
    <property type="evidence" value="ECO:0007669"/>
    <property type="project" value="UniProtKB-SubCell"/>
</dbReference>
<gene>
    <name evidence="19" type="ORF">N5C10_00310</name>
</gene>
<keyword evidence="7" id="KW-0547">Nucleotide-binding</keyword>
<evidence type="ECO:0000256" key="4">
    <source>
        <dbReference type="ARBA" id="ARBA00022519"/>
    </source>
</evidence>
<dbReference type="CDD" id="cd05387">
    <property type="entry name" value="BY-kinase"/>
    <property type="match status" value="1"/>
</dbReference>
<comment type="catalytic activity">
    <reaction evidence="13">
        <text>L-tyrosyl-[protein] + ATP = O-phospho-L-tyrosyl-[protein] + ADP + H(+)</text>
        <dbReference type="Rhea" id="RHEA:10596"/>
        <dbReference type="Rhea" id="RHEA-COMP:10136"/>
        <dbReference type="Rhea" id="RHEA-COMP:20101"/>
        <dbReference type="ChEBI" id="CHEBI:15378"/>
        <dbReference type="ChEBI" id="CHEBI:30616"/>
        <dbReference type="ChEBI" id="CHEBI:46858"/>
        <dbReference type="ChEBI" id="CHEBI:61978"/>
        <dbReference type="ChEBI" id="CHEBI:456216"/>
    </reaction>
</comment>
<name>A0AA42MRC3_ACIJO</name>
<keyword evidence="8" id="KW-0418">Kinase</keyword>
<dbReference type="Pfam" id="PF02706">
    <property type="entry name" value="Wzz"/>
    <property type="match status" value="1"/>
</dbReference>
<keyword evidence="9" id="KW-0067">ATP-binding</keyword>
<evidence type="ECO:0000313" key="19">
    <source>
        <dbReference type="EMBL" id="MDH0967784.1"/>
    </source>
</evidence>
<sequence length="728" mass="81797">MSQTANTEDTIDLKELFFSLIAQWKMITLCVLLSIVCALLYLRTTPDTYAVDALVQVEDSKGASAALLGDLSNMIEQKSPAQAEIEILKSRLVLGSVIDHLNLNIRVSGTEDSFWNRLIAKHEYDSEYSAQSVLFKDNQKSFDIRQFDIPQYFQDKNLILKFAQGKYSLTDEETEQVVFSAPLNQVSQLQSEFGVWKVAIFSQDSFNAAYNIQKQSLPAAMKSLTADYSVAERGKLTGVLGLNYQGSDKQHITQVLNAILAAYSQQNIERRTAETAQTLKFLEDQLPELKQQLYVAEREFNRFRQQFNTVDVTKESELYLTQSITLETQKAQLEQQVAEAAAKYTNEHPVMQQMNAQLGAINKRIAELDGTLKRLPELQRQYLQLFREVEVKQQLYTGLLNSYQQLRIAKAGEIGNVRIVDTAVEPIEPIKPKKLQILILSVFLGGFLGTLLALLRNMLRSGIKDSNQIENELDLPVYATVPRSPVQESRIKILKKKKNIPILAVKNSDDIAIESLRSMRTAIHFALSSAKNNIIMISGPAPELGKSFISTNLATILAQSDKRVLLVDADLRRGYMHKYFNYDVQPGLAEYLNGQHELGTIVRSTEVENLSIISRGKSPANPSELLSTQKFADMLTHLSSQFDHILIDTPPVLAVTDGIIISQYAGVNLVVARYAKTQMKELELTVNRFEQAGVKVNGFILNDIQREAGGYGYGYNYAYAYKANKESD</sequence>
<evidence type="ECO:0000259" key="18">
    <source>
        <dbReference type="Pfam" id="PF13807"/>
    </source>
</evidence>
<protein>
    <submittedName>
        <fullName evidence="19">Polysaccharide biosynthesis tyrosine autokinase</fullName>
        <ecNumber evidence="19">2.7.10.2</ecNumber>
    </submittedName>
</protein>
<dbReference type="Pfam" id="PF13807">
    <property type="entry name" value="GNVR"/>
    <property type="match status" value="1"/>
</dbReference>
<feature type="transmembrane region" description="Helical" evidence="15">
    <location>
        <begin position="24"/>
        <end position="42"/>
    </location>
</feature>
<evidence type="ECO:0000256" key="10">
    <source>
        <dbReference type="ARBA" id="ARBA00022989"/>
    </source>
</evidence>
<comment type="similarity">
    <text evidence="2">Belongs to the etk/wzc family.</text>
</comment>
<keyword evidence="6 15" id="KW-0812">Transmembrane</keyword>
<dbReference type="NCBIfam" id="TIGR01007">
    <property type="entry name" value="eps_fam"/>
    <property type="match status" value="1"/>
</dbReference>
<keyword evidence="11 15" id="KW-0472">Membrane</keyword>
<keyword evidence="3" id="KW-1003">Cell membrane</keyword>
<dbReference type="PANTHER" id="PTHR32309:SF32">
    <property type="entry name" value="TYROSINE-PROTEIN KINASE ETK-RELATED"/>
    <property type="match status" value="1"/>
</dbReference>
<feature type="transmembrane region" description="Helical" evidence="15">
    <location>
        <begin position="435"/>
        <end position="455"/>
    </location>
</feature>
<dbReference type="RefSeq" id="WP_279668141.1">
    <property type="nucleotide sequence ID" value="NZ_JAOCBE010000001.1"/>
</dbReference>
<keyword evidence="14" id="KW-0175">Coiled coil</keyword>
<comment type="subcellular location">
    <subcellularLocation>
        <location evidence="1">Cell inner membrane</location>
        <topology evidence="1">Multi-pass membrane protein</topology>
    </subcellularLocation>
</comment>
<dbReference type="PANTHER" id="PTHR32309">
    <property type="entry name" value="TYROSINE-PROTEIN KINASE"/>
    <property type="match status" value="1"/>
</dbReference>
<evidence type="ECO:0000256" key="11">
    <source>
        <dbReference type="ARBA" id="ARBA00023136"/>
    </source>
</evidence>
<dbReference type="Proteomes" id="UP001159915">
    <property type="component" value="Unassembled WGS sequence"/>
</dbReference>
<keyword evidence="12" id="KW-0829">Tyrosine-protein kinase</keyword>
<organism evidence="19 20">
    <name type="scientific">Acinetobacter johnsonii</name>
    <dbReference type="NCBI Taxonomy" id="40214"/>
    <lineage>
        <taxon>Bacteria</taxon>
        <taxon>Pseudomonadati</taxon>
        <taxon>Pseudomonadota</taxon>
        <taxon>Gammaproteobacteria</taxon>
        <taxon>Moraxellales</taxon>
        <taxon>Moraxellaceae</taxon>
        <taxon>Acinetobacter</taxon>
    </lineage>
</organism>
<dbReference type="InterPro" id="IPR005702">
    <property type="entry name" value="Wzc-like_C"/>
</dbReference>
<feature type="coiled-coil region" evidence="14">
    <location>
        <begin position="272"/>
        <end position="299"/>
    </location>
</feature>
<evidence type="ECO:0000256" key="6">
    <source>
        <dbReference type="ARBA" id="ARBA00022692"/>
    </source>
</evidence>
<evidence type="ECO:0000256" key="5">
    <source>
        <dbReference type="ARBA" id="ARBA00022679"/>
    </source>
</evidence>
<dbReference type="SUPFAM" id="SSF52540">
    <property type="entry name" value="P-loop containing nucleoside triphosphate hydrolases"/>
    <property type="match status" value="1"/>
</dbReference>
<dbReference type="Gene3D" id="3.40.50.300">
    <property type="entry name" value="P-loop containing nucleotide triphosphate hydrolases"/>
    <property type="match status" value="1"/>
</dbReference>
<evidence type="ECO:0000256" key="9">
    <source>
        <dbReference type="ARBA" id="ARBA00022840"/>
    </source>
</evidence>
<dbReference type="FunFam" id="3.40.50.300:FF:000527">
    <property type="entry name" value="Tyrosine-protein kinase etk"/>
    <property type="match status" value="1"/>
</dbReference>
<reference evidence="19" key="1">
    <citation type="submission" date="2022-09" db="EMBL/GenBank/DDBJ databases">
        <title>Intensive care unit water sources are persistently colonized with multi-drug resistant bacteria and are the site of extensive horizontal gene transfer of antibiotic resistance genes.</title>
        <authorList>
            <person name="Diorio-Toth L."/>
        </authorList>
    </citation>
    <scope>NUCLEOTIDE SEQUENCE</scope>
    <source>
        <strain evidence="19">GD03920</strain>
    </source>
</reference>
<dbReference type="Pfam" id="PF13614">
    <property type="entry name" value="AAA_31"/>
    <property type="match status" value="1"/>
</dbReference>
<dbReference type="InterPro" id="IPR050445">
    <property type="entry name" value="Bact_polysacc_biosynth/exp"/>
</dbReference>
<keyword evidence="4" id="KW-0997">Cell inner membrane</keyword>
<feature type="domain" description="Tyrosine-protein kinase G-rich" evidence="18">
    <location>
        <begin position="378"/>
        <end position="458"/>
    </location>
</feature>
<evidence type="ECO:0000256" key="14">
    <source>
        <dbReference type="SAM" id="Coils"/>
    </source>
</evidence>
<comment type="caution">
    <text evidence="19">The sequence shown here is derived from an EMBL/GenBank/DDBJ whole genome shotgun (WGS) entry which is preliminary data.</text>
</comment>
<dbReference type="GO" id="GO:0005524">
    <property type="term" value="F:ATP binding"/>
    <property type="evidence" value="ECO:0007669"/>
    <property type="project" value="UniProtKB-KW"/>
</dbReference>
<evidence type="ECO:0000256" key="8">
    <source>
        <dbReference type="ARBA" id="ARBA00022777"/>
    </source>
</evidence>
<evidence type="ECO:0000256" key="3">
    <source>
        <dbReference type="ARBA" id="ARBA00022475"/>
    </source>
</evidence>
<keyword evidence="5 19" id="KW-0808">Transferase</keyword>
<evidence type="ECO:0000256" key="2">
    <source>
        <dbReference type="ARBA" id="ARBA00008883"/>
    </source>
</evidence>
<dbReference type="EC" id="2.7.10.2" evidence="19"/>
<dbReference type="GO" id="GO:0042802">
    <property type="term" value="F:identical protein binding"/>
    <property type="evidence" value="ECO:0007669"/>
    <property type="project" value="UniProtKB-ARBA"/>
</dbReference>